<feature type="transmembrane region" description="Helical" evidence="1">
    <location>
        <begin position="266"/>
        <end position="285"/>
    </location>
</feature>
<keyword evidence="1" id="KW-0472">Membrane</keyword>
<keyword evidence="4" id="KW-1185">Reference proteome</keyword>
<dbReference type="Pfam" id="PF00892">
    <property type="entry name" value="EamA"/>
    <property type="match status" value="2"/>
</dbReference>
<sequence>MTRHPLFGILLAVFGTLVLTPDTMFMRWSEMGGFEMVAWRGLLMGVAMLVMWAILSRDRRADLLILGSGFGLTIVVCQFFNATLFGLGISVAPVAVVLFGLATVPIFSAILAWLILGEPTRRATWVTIAAVMTGIGIAVFSGDKGQIGLDRNSLYGALFGLGTALVLALNFVVMRRRPQLPILLVIGVGAALAGATALGVAGPQAMTNGNVWAIAVTGLVILPVSFFTLSLASRYTHASNVSLLLLLETVLGPVWVWVGTGEAPTPMMIVGGAIVVGSLAVYIIWTGRRPGPGGPVH</sequence>
<gene>
    <name evidence="3" type="ORF">SAMN05443432_10385</name>
</gene>
<evidence type="ECO:0000256" key="1">
    <source>
        <dbReference type="SAM" id="Phobius"/>
    </source>
</evidence>
<dbReference type="GO" id="GO:0016020">
    <property type="term" value="C:membrane"/>
    <property type="evidence" value="ECO:0007669"/>
    <property type="project" value="InterPro"/>
</dbReference>
<evidence type="ECO:0000259" key="2">
    <source>
        <dbReference type="Pfam" id="PF00892"/>
    </source>
</evidence>
<keyword evidence="1" id="KW-0812">Transmembrane</keyword>
<dbReference type="RefSeq" id="WP_149778901.1">
    <property type="nucleotide sequence ID" value="NZ_FRCB01000003.1"/>
</dbReference>
<dbReference type="InterPro" id="IPR037185">
    <property type="entry name" value="EmrE-like"/>
</dbReference>
<feature type="transmembrane region" description="Helical" evidence="1">
    <location>
        <begin position="63"/>
        <end position="85"/>
    </location>
</feature>
<dbReference type="PANTHER" id="PTHR22911:SF137">
    <property type="entry name" value="SOLUTE CARRIER FAMILY 35 MEMBER G2-RELATED"/>
    <property type="match status" value="1"/>
</dbReference>
<feature type="transmembrane region" description="Helical" evidence="1">
    <location>
        <begin position="123"/>
        <end position="142"/>
    </location>
</feature>
<evidence type="ECO:0000313" key="3">
    <source>
        <dbReference type="EMBL" id="SHL83603.1"/>
    </source>
</evidence>
<feature type="transmembrane region" description="Helical" evidence="1">
    <location>
        <begin position="211"/>
        <end position="229"/>
    </location>
</feature>
<reference evidence="3 4" key="1">
    <citation type="submission" date="2016-11" db="EMBL/GenBank/DDBJ databases">
        <authorList>
            <person name="Varghese N."/>
            <person name="Submissions S."/>
        </authorList>
    </citation>
    <scope>NUCLEOTIDE SEQUENCE [LARGE SCALE GENOMIC DNA]</scope>
    <source>
        <strain evidence="3 4">DSM 28249</strain>
    </source>
</reference>
<dbReference type="EMBL" id="FRCB01000003">
    <property type="protein sequence ID" value="SHL83603.1"/>
    <property type="molecule type" value="Genomic_DNA"/>
</dbReference>
<accession>A0A1M7DW41</accession>
<dbReference type="InterPro" id="IPR000620">
    <property type="entry name" value="EamA_dom"/>
</dbReference>
<feature type="transmembrane region" description="Helical" evidence="1">
    <location>
        <begin position="91"/>
        <end position="116"/>
    </location>
</feature>
<name>A0A1M7DW41_9RHOB</name>
<feature type="transmembrane region" description="Helical" evidence="1">
    <location>
        <begin position="154"/>
        <end position="173"/>
    </location>
</feature>
<feature type="transmembrane region" description="Helical" evidence="1">
    <location>
        <begin position="180"/>
        <end position="199"/>
    </location>
</feature>
<feature type="domain" description="EamA" evidence="2">
    <location>
        <begin position="7"/>
        <end position="138"/>
    </location>
</feature>
<feature type="domain" description="EamA" evidence="2">
    <location>
        <begin position="155"/>
        <end position="282"/>
    </location>
</feature>
<dbReference type="AlphaFoldDB" id="A0A1M7DW41"/>
<feature type="transmembrane region" description="Helical" evidence="1">
    <location>
        <begin position="37"/>
        <end position="56"/>
    </location>
</feature>
<dbReference type="Proteomes" id="UP000322545">
    <property type="component" value="Unassembled WGS sequence"/>
</dbReference>
<organism evidence="3 4">
    <name type="scientific">Roseovarius litoreus</name>
    <dbReference type="NCBI Taxonomy" id="1155722"/>
    <lineage>
        <taxon>Bacteria</taxon>
        <taxon>Pseudomonadati</taxon>
        <taxon>Pseudomonadota</taxon>
        <taxon>Alphaproteobacteria</taxon>
        <taxon>Rhodobacterales</taxon>
        <taxon>Roseobacteraceae</taxon>
        <taxon>Roseovarius</taxon>
    </lineage>
</organism>
<feature type="transmembrane region" description="Helical" evidence="1">
    <location>
        <begin position="241"/>
        <end position="260"/>
    </location>
</feature>
<evidence type="ECO:0000313" key="4">
    <source>
        <dbReference type="Proteomes" id="UP000322545"/>
    </source>
</evidence>
<protein>
    <submittedName>
        <fullName evidence="3">EamA-like transporter family protein</fullName>
    </submittedName>
</protein>
<proteinExistence type="predicted"/>
<dbReference type="PANTHER" id="PTHR22911">
    <property type="entry name" value="ACYL-MALONYL CONDENSING ENZYME-RELATED"/>
    <property type="match status" value="1"/>
</dbReference>
<dbReference type="SUPFAM" id="SSF103481">
    <property type="entry name" value="Multidrug resistance efflux transporter EmrE"/>
    <property type="match status" value="2"/>
</dbReference>
<keyword evidence="1" id="KW-1133">Transmembrane helix</keyword>